<gene>
    <name evidence="9" type="ORF">PMACD_LOCUS7544</name>
</gene>
<keyword evidence="2" id="KW-1003">Cell membrane</keyword>
<name>A0A821SDP7_9NEOP</name>
<dbReference type="Gene3D" id="1.10.287.70">
    <property type="match status" value="1"/>
</dbReference>
<dbReference type="PANTHER" id="PTHR42643">
    <property type="entry name" value="IONOTROPIC RECEPTOR 20A-RELATED"/>
    <property type="match status" value="1"/>
</dbReference>
<dbReference type="OrthoDB" id="7282562at2759"/>
<evidence type="ECO:0000256" key="4">
    <source>
        <dbReference type="ARBA" id="ARBA00022989"/>
    </source>
</evidence>
<accession>A0A821SDP7</accession>
<keyword evidence="5 8" id="KW-0472">Membrane</keyword>
<dbReference type="EMBL" id="CAJOBZ010000018">
    <property type="protein sequence ID" value="CAF4856754.1"/>
    <property type="molecule type" value="Genomic_DNA"/>
</dbReference>
<dbReference type="Proteomes" id="UP000663880">
    <property type="component" value="Unassembled WGS sequence"/>
</dbReference>
<evidence type="ECO:0000256" key="2">
    <source>
        <dbReference type="ARBA" id="ARBA00022475"/>
    </source>
</evidence>
<evidence type="ECO:0000313" key="10">
    <source>
        <dbReference type="Proteomes" id="UP000663880"/>
    </source>
</evidence>
<feature type="transmembrane region" description="Helical" evidence="8">
    <location>
        <begin position="370"/>
        <end position="391"/>
    </location>
</feature>
<keyword evidence="10" id="KW-1185">Reference proteome</keyword>
<reference evidence="9" key="1">
    <citation type="submission" date="2021-02" db="EMBL/GenBank/DDBJ databases">
        <authorList>
            <person name="Steward A R."/>
        </authorList>
    </citation>
    <scope>NUCLEOTIDE SEQUENCE</scope>
</reference>
<evidence type="ECO:0000256" key="3">
    <source>
        <dbReference type="ARBA" id="ARBA00022692"/>
    </source>
</evidence>
<sequence>MNTTYTVGSLFKCENIDTLMYKYEHDPIWRQTALGCYVLEILKEMLQFNVTYAPRPPPYIDDYEVPSANNSIDIYVRPMMLKREYLDEGYPINSIFQWSFGFLLRYKRSELQTFYTLPFSTLVWTCLIWTLFLSASVFYLLSYWEKRLLGGECCLHHEILLAFSAYCQHILPLQANLSSRRMAYLIFILSAYVIHCFYTSNLLSHLVNDKDRRLNLEDLANTDYEFVIIKDMNLITEKHIQQVSIDKYLRTVEEKIYKSKVMDVYSALEAVRDTKTAVLTDYVTIYPVAKRLFDNHAQCELIEVNLYSKVKKYMFTSKTFPLTEQFKVITLRLKEAGLLTRTLKCDRLIKSCNNIVNQEQAGLSRISTPMILLAGSYVLALLILIGEKIHFEFCHLWPYIE</sequence>
<evidence type="ECO:0000256" key="8">
    <source>
        <dbReference type="SAM" id="Phobius"/>
    </source>
</evidence>
<dbReference type="InterPro" id="IPR052192">
    <property type="entry name" value="Insect_Ionotropic_Sensory_Rcpt"/>
</dbReference>
<feature type="transmembrane region" description="Helical" evidence="8">
    <location>
        <begin position="182"/>
        <end position="203"/>
    </location>
</feature>
<evidence type="ECO:0000256" key="1">
    <source>
        <dbReference type="ARBA" id="ARBA00004651"/>
    </source>
</evidence>
<keyword evidence="7" id="KW-0325">Glycoprotein</keyword>
<feature type="transmembrane region" description="Helical" evidence="8">
    <location>
        <begin position="114"/>
        <end position="141"/>
    </location>
</feature>
<comment type="caution">
    <text evidence="9">The sequence shown here is derived from an EMBL/GenBank/DDBJ whole genome shotgun (WGS) entry which is preliminary data.</text>
</comment>
<keyword evidence="4 8" id="KW-1133">Transmembrane helix</keyword>
<keyword evidence="3 8" id="KW-0812">Transmembrane</keyword>
<evidence type="ECO:0008006" key="11">
    <source>
        <dbReference type="Google" id="ProtNLM"/>
    </source>
</evidence>
<evidence type="ECO:0000256" key="7">
    <source>
        <dbReference type="ARBA" id="ARBA00023180"/>
    </source>
</evidence>
<comment type="subcellular location">
    <subcellularLocation>
        <location evidence="1">Cell membrane</location>
        <topology evidence="1">Multi-pass membrane protein</topology>
    </subcellularLocation>
</comment>
<dbReference type="PANTHER" id="PTHR42643:SF32">
    <property type="entry name" value="IONOTROPIC RECEPTOR 31A, ISOFORM C-RELATED"/>
    <property type="match status" value="1"/>
</dbReference>
<evidence type="ECO:0000313" key="9">
    <source>
        <dbReference type="EMBL" id="CAF4856754.1"/>
    </source>
</evidence>
<proteinExistence type="predicted"/>
<protein>
    <recommendedName>
        <fullName evidence="11">Ionotropic receptor</fullName>
    </recommendedName>
</protein>
<organism evidence="9 10">
    <name type="scientific">Pieris macdunnoughi</name>
    <dbReference type="NCBI Taxonomy" id="345717"/>
    <lineage>
        <taxon>Eukaryota</taxon>
        <taxon>Metazoa</taxon>
        <taxon>Ecdysozoa</taxon>
        <taxon>Arthropoda</taxon>
        <taxon>Hexapoda</taxon>
        <taxon>Insecta</taxon>
        <taxon>Pterygota</taxon>
        <taxon>Neoptera</taxon>
        <taxon>Endopterygota</taxon>
        <taxon>Lepidoptera</taxon>
        <taxon>Glossata</taxon>
        <taxon>Ditrysia</taxon>
        <taxon>Papilionoidea</taxon>
        <taxon>Pieridae</taxon>
        <taxon>Pierinae</taxon>
        <taxon>Pieris</taxon>
    </lineage>
</organism>
<evidence type="ECO:0000256" key="5">
    <source>
        <dbReference type="ARBA" id="ARBA00023136"/>
    </source>
</evidence>
<dbReference type="SUPFAM" id="SSF53850">
    <property type="entry name" value="Periplasmic binding protein-like II"/>
    <property type="match status" value="1"/>
</dbReference>
<evidence type="ECO:0000256" key="6">
    <source>
        <dbReference type="ARBA" id="ARBA00023170"/>
    </source>
</evidence>
<keyword evidence="6" id="KW-0675">Receptor</keyword>
<dbReference type="GO" id="GO:0005886">
    <property type="term" value="C:plasma membrane"/>
    <property type="evidence" value="ECO:0007669"/>
    <property type="project" value="UniProtKB-SubCell"/>
</dbReference>
<dbReference type="AlphaFoldDB" id="A0A821SDP7"/>